<keyword evidence="2" id="KW-1185">Reference proteome</keyword>
<dbReference type="Gene3D" id="3.90.75.20">
    <property type="match status" value="1"/>
</dbReference>
<protein>
    <recommendedName>
        <fullName evidence="3">HNH endonuclease</fullName>
    </recommendedName>
</protein>
<gene>
    <name evidence="1" type="ORF">KPN7_45</name>
</gene>
<evidence type="ECO:0008006" key="3">
    <source>
        <dbReference type="Google" id="ProtNLM"/>
    </source>
</evidence>
<name>A0A976SVD0_9CAUD</name>
<organism evidence="1 2">
    <name type="scientific">Klebsiella phage KPN7</name>
    <dbReference type="NCBI Taxonomy" id="2972462"/>
    <lineage>
        <taxon>Viruses</taxon>
        <taxon>Duplodnaviria</taxon>
        <taxon>Heunggongvirae</taxon>
        <taxon>Uroviricota</taxon>
        <taxon>Caudoviricetes</taxon>
        <taxon>Autographivirales</taxon>
        <taxon>Autosignataviridae</taxon>
        <taxon>Molineuxvirinae</taxon>
        <taxon>Gansuvirus</taxon>
        <taxon>Gansuvirus KPN7</taxon>
    </lineage>
</organism>
<reference evidence="1" key="1">
    <citation type="submission" date="2022-07" db="EMBL/GenBank/DDBJ databases">
        <title>Isolation and characterisation of Klebsiella pneumoniae phages.</title>
        <authorList>
            <person name="Kabwe M."/>
            <person name="Ku H."/>
            <person name="Tucci J."/>
        </authorList>
    </citation>
    <scope>NUCLEOTIDE SEQUENCE</scope>
</reference>
<dbReference type="InterPro" id="IPR044925">
    <property type="entry name" value="His-Me_finger_sf"/>
</dbReference>
<dbReference type="SUPFAM" id="SSF54060">
    <property type="entry name" value="His-Me finger endonucleases"/>
    <property type="match status" value="1"/>
</dbReference>
<dbReference type="EMBL" id="OP079918">
    <property type="protein sequence ID" value="UVD41779.1"/>
    <property type="molecule type" value="Genomic_DNA"/>
</dbReference>
<sequence length="135" mass="15346">MHTVVEALGYTLCIDGSVLNKAGKPLKGSRTPEGYYQLRVRLTCGNTKTYYIHRLIASKYVANPDESRYNRVNHKDGNKANNAVDNLEWVDARGNMLHAMGVSNYLEVSKEDIIEARKSRASAYYKARWAAGYRW</sequence>
<accession>A0A976SVD0</accession>
<dbReference type="Proteomes" id="UP001059123">
    <property type="component" value="Segment"/>
</dbReference>
<proteinExistence type="predicted"/>
<evidence type="ECO:0000313" key="1">
    <source>
        <dbReference type="EMBL" id="UVD41779.1"/>
    </source>
</evidence>
<evidence type="ECO:0000313" key="2">
    <source>
        <dbReference type="Proteomes" id="UP001059123"/>
    </source>
</evidence>